<dbReference type="EMBL" id="CP001359">
    <property type="protein sequence ID" value="ACL65971.1"/>
    <property type="molecule type" value="Genomic_DNA"/>
</dbReference>
<dbReference type="PRINTS" id="PR01438">
    <property type="entry name" value="UNVRSLSTRESS"/>
</dbReference>
<dbReference type="InterPro" id="IPR014729">
    <property type="entry name" value="Rossmann-like_a/b/a_fold"/>
</dbReference>
<dbReference type="PANTHER" id="PTHR46268:SF6">
    <property type="entry name" value="UNIVERSAL STRESS PROTEIN UP12"/>
    <property type="match status" value="1"/>
</dbReference>
<feature type="domain" description="UspA" evidence="2">
    <location>
        <begin position="15"/>
        <end position="158"/>
    </location>
</feature>
<name>B8JDC2_ANAD2</name>
<dbReference type="PANTHER" id="PTHR46268">
    <property type="entry name" value="STRESS RESPONSE PROTEIN NHAX"/>
    <property type="match status" value="1"/>
</dbReference>
<dbReference type="InterPro" id="IPR006015">
    <property type="entry name" value="Universal_stress_UspA"/>
</dbReference>
<reference evidence="3" key="1">
    <citation type="submission" date="2009-01" db="EMBL/GenBank/DDBJ databases">
        <title>Complete sequence of Anaeromyxobacter dehalogenans 2CP-1.</title>
        <authorList>
            <consortium name="US DOE Joint Genome Institute"/>
            <person name="Lucas S."/>
            <person name="Copeland A."/>
            <person name="Lapidus A."/>
            <person name="Glavina del Rio T."/>
            <person name="Dalin E."/>
            <person name="Tice H."/>
            <person name="Bruce D."/>
            <person name="Goodwin L."/>
            <person name="Pitluck S."/>
            <person name="Saunders E."/>
            <person name="Brettin T."/>
            <person name="Detter J.C."/>
            <person name="Han C."/>
            <person name="Larimer F."/>
            <person name="Land M."/>
            <person name="Hauser L."/>
            <person name="Kyrpides N."/>
            <person name="Ovchinnikova G."/>
            <person name="Beliaev A.S."/>
            <person name="Richardson P."/>
        </authorList>
    </citation>
    <scope>NUCLEOTIDE SEQUENCE</scope>
    <source>
        <strain evidence="3">2CP-1</strain>
    </source>
</reference>
<dbReference type="SUPFAM" id="SSF52402">
    <property type="entry name" value="Adenine nucleotide alpha hydrolases-like"/>
    <property type="match status" value="1"/>
</dbReference>
<sequence>MAAAPVEEVCLPAVTRVLVPIDFSPSSRAALEYAIFVAGKHGADLDVLHVWEPPGYVGPDTLALLPVGSGQPGWEQTRNEVQREVDHFLAKAAARPRSVSVRVEAGEPSDAILGIARDGGADLIVMGTHGRTGLSRLLIGSVAEAVLRRSTCPVLTLRVASRAPRESVPL</sequence>
<dbReference type="AlphaFoldDB" id="B8JDC2"/>
<proteinExistence type="inferred from homology"/>
<keyword evidence="4" id="KW-1185">Reference proteome</keyword>
<evidence type="ECO:0000313" key="3">
    <source>
        <dbReference type="EMBL" id="ACL65971.1"/>
    </source>
</evidence>
<dbReference type="Gene3D" id="3.40.50.620">
    <property type="entry name" value="HUPs"/>
    <property type="match status" value="1"/>
</dbReference>
<dbReference type="Proteomes" id="UP000007089">
    <property type="component" value="Chromosome"/>
</dbReference>
<dbReference type="CDD" id="cd00293">
    <property type="entry name" value="USP-like"/>
    <property type="match status" value="1"/>
</dbReference>
<evidence type="ECO:0000259" key="2">
    <source>
        <dbReference type="Pfam" id="PF00582"/>
    </source>
</evidence>
<evidence type="ECO:0000256" key="1">
    <source>
        <dbReference type="ARBA" id="ARBA00008791"/>
    </source>
</evidence>
<protein>
    <submittedName>
        <fullName evidence="3">UspA domain protein</fullName>
    </submittedName>
</protein>
<dbReference type="Pfam" id="PF00582">
    <property type="entry name" value="Usp"/>
    <property type="match status" value="1"/>
</dbReference>
<accession>B8JDC2</accession>
<organism evidence="3 4">
    <name type="scientific">Anaeromyxobacter dehalogenans (strain ATCC BAA-258 / DSM 21875 / 2CP-1)</name>
    <dbReference type="NCBI Taxonomy" id="455488"/>
    <lineage>
        <taxon>Bacteria</taxon>
        <taxon>Pseudomonadati</taxon>
        <taxon>Myxococcota</taxon>
        <taxon>Myxococcia</taxon>
        <taxon>Myxococcales</taxon>
        <taxon>Cystobacterineae</taxon>
        <taxon>Anaeromyxobacteraceae</taxon>
        <taxon>Anaeromyxobacter</taxon>
    </lineage>
</organism>
<comment type="similarity">
    <text evidence="1">Belongs to the universal stress protein A family.</text>
</comment>
<evidence type="ECO:0000313" key="4">
    <source>
        <dbReference type="Proteomes" id="UP000007089"/>
    </source>
</evidence>
<dbReference type="InterPro" id="IPR006016">
    <property type="entry name" value="UspA"/>
</dbReference>
<dbReference type="HOGENOM" id="CLU_049301_11_2_7"/>
<gene>
    <name evidence="3" type="ordered locus">A2cp1_2634</name>
</gene>
<dbReference type="KEGG" id="acp:A2cp1_2634"/>